<keyword evidence="2" id="KW-1185">Reference proteome</keyword>
<dbReference type="EMBL" id="JANHOG010000427">
    <property type="protein sequence ID" value="KAJ3554473.1"/>
    <property type="molecule type" value="Genomic_DNA"/>
</dbReference>
<proteinExistence type="predicted"/>
<accession>A0ACC1T6V8</accession>
<comment type="caution">
    <text evidence="1">The sequence shown here is derived from an EMBL/GenBank/DDBJ whole genome shotgun (WGS) entry which is preliminary data.</text>
</comment>
<evidence type="ECO:0000313" key="1">
    <source>
        <dbReference type="EMBL" id="KAJ3554473.1"/>
    </source>
</evidence>
<evidence type="ECO:0000313" key="2">
    <source>
        <dbReference type="Proteomes" id="UP001148662"/>
    </source>
</evidence>
<reference evidence="1" key="1">
    <citation type="submission" date="2022-07" db="EMBL/GenBank/DDBJ databases">
        <title>Genome Sequence of Phlebia brevispora.</title>
        <authorList>
            <person name="Buettner E."/>
        </authorList>
    </citation>
    <scope>NUCLEOTIDE SEQUENCE</scope>
    <source>
        <strain evidence="1">MPL23</strain>
    </source>
</reference>
<dbReference type="Proteomes" id="UP001148662">
    <property type="component" value="Unassembled WGS sequence"/>
</dbReference>
<name>A0ACC1T6V8_9APHY</name>
<organism evidence="1 2">
    <name type="scientific">Phlebia brevispora</name>
    <dbReference type="NCBI Taxonomy" id="194682"/>
    <lineage>
        <taxon>Eukaryota</taxon>
        <taxon>Fungi</taxon>
        <taxon>Dikarya</taxon>
        <taxon>Basidiomycota</taxon>
        <taxon>Agaricomycotina</taxon>
        <taxon>Agaricomycetes</taxon>
        <taxon>Polyporales</taxon>
        <taxon>Meruliaceae</taxon>
        <taxon>Phlebia</taxon>
    </lineage>
</organism>
<sequence length="470" mass="50560">MKSTLSRQPPPGTLVAMDFNDFPPGPAGMFAHLANFAGMQQQPMRRPDPKSYDDYFRAYSMAILGKERENVSYGGKIIMPPSALARLTQLDLESPWMFKLSNPSNPAASTHAGVLEFIAEEGIVHLPHWMMQSLRLNEGDPIRVTGTELPKGKFVKLQAQTVHFLEISDPKAVLEQALRHFSALTQGDIIEISYNSIVFGLLVMETKPGGEGISVLDTDLEVDFAAPVGYVEPERPKPAPPTTMADKLGIDVNSSTPGSSRPSSAIGFVSQKAGLSKAGEQWESFKGKGQTLNGRKTKGKGISHRKAEEVAQSSKIWRTGKARVVTNNSLEGDVTAPAPLNLPFGKLFFGYNIPPYTPPTPSSPKPGSPPSSFSGVGTTLTGRSTGTSSAKGKEKETSPQQPSASWGSGGRTRRFVGPSNAASFSGRAVGAGGAPVPILRRRAEDSRSRSPTPELEDYYDDDEMIDIDDD</sequence>
<protein>
    <submittedName>
        <fullName evidence="1">Uncharacterized protein</fullName>
    </submittedName>
</protein>
<gene>
    <name evidence="1" type="ORF">NM688_g3091</name>
</gene>